<reference evidence="7 8" key="1">
    <citation type="submission" date="2015-09" db="EMBL/GenBank/DDBJ databases">
        <title>Draft genome of the parasitic nematode Teladorsagia circumcincta isolate WARC Sus (inbred).</title>
        <authorList>
            <person name="Mitreva M."/>
        </authorList>
    </citation>
    <scope>NUCLEOTIDE SEQUENCE [LARGE SCALE GENOMIC DNA]</scope>
    <source>
        <strain evidence="7 8">S</strain>
    </source>
</reference>
<accession>A0A2G9UG75</accession>
<dbReference type="AlphaFoldDB" id="A0A2G9UG75"/>
<dbReference type="PANTHER" id="PTHR10880:SF48">
    <property type="entry name" value="MORTALITY FACTOR 4 LIKE 2"/>
    <property type="match status" value="1"/>
</dbReference>
<dbReference type="GO" id="GO:0006325">
    <property type="term" value="P:chromatin organization"/>
    <property type="evidence" value="ECO:0007669"/>
    <property type="project" value="UniProtKB-KW"/>
</dbReference>
<gene>
    <name evidence="7" type="ORF">TELCIR_09470</name>
</gene>
<keyword evidence="5" id="KW-0539">Nucleus</keyword>
<keyword evidence="3" id="KW-0805">Transcription regulation</keyword>
<keyword evidence="4" id="KW-0804">Transcription</keyword>
<evidence type="ECO:0000256" key="1">
    <source>
        <dbReference type="ARBA" id="ARBA00004123"/>
    </source>
</evidence>
<dbReference type="InterPro" id="IPR026541">
    <property type="entry name" value="MRG_dom"/>
</dbReference>
<evidence type="ECO:0000313" key="8">
    <source>
        <dbReference type="Proteomes" id="UP000230423"/>
    </source>
</evidence>
<dbReference type="PANTHER" id="PTHR10880">
    <property type="entry name" value="MORTALITY FACTOR 4-LIKE PROTEIN"/>
    <property type="match status" value="1"/>
</dbReference>
<keyword evidence="8" id="KW-1185">Reference proteome</keyword>
<dbReference type="Proteomes" id="UP000230423">
    <property type="component" value="Unassembled WGS sequence"/>
</dbReference>
<evidence type="ECO:0000256" key="3">
    <source>
        <dbReference type="ARBA" id="ARBA00023015"/>
    </source>
</evidence>
<dbReference type="InterPro" id="IPR008676">
    <property type="entry name" value="MRG"/>
</dbReference>
<comment type="subcellular location">
    <subcellularLocation>
        <location evidence="1">Nucleus</location>
    </subcellularLocation>
</comment>
<dbReference type="EMBL" id="KZ346958">
    <property type="protein sequence ID" value="PIO68732.1"/>
    <property type="molecule type" value="Genomic_DNA"/>
</dbReference>
<evidence type="ECO:0000256" key="2">
    <source>
        <dbReference type="ARBA" id="ARBA00022853"/>
    </source>
</evidence>
<keyword evidence="2" id="KW-0156">Chromatin regulator</keyword>
<evidence type="ECO:0000256" key="5">
    <source>
        <dbReference type="ARBA" id="ARBA00023242"/>
    </source>
</evidence>
<dbReference type="GO" id="GO:0035267">
    <property type="term" value="C:NuA4 histone acetyltransferase complex"/>
    <property type="evidence" value="ECO:0007669"/>
    <property type="project" value="TreeGrafter"/>
</dbReference>
<dbReference type="GO" id="GO:0005634">
    <property type="term" value="C:nucleus"/>
    <property type="evidence" value="ECO:0007669"/>
    <property type="project" value="UniProtKB-SubCell"/>
</dbReference>
<dbReference type="InterPro" id="IPR038217">
    <property type="entry name" value="MRG_C_sf"/>
</dbReference>
<protein>
    <recommendedName>
        <fullName evidence="6">MRG domain-containing protein</fullName>
    </recommendedName>
</protein>
<evidence type="ECO:0000256" key="4">
    <source>
        <dbReference type="ARBA" id="ARBA00023163"/>
    </source>
</evidence>
<dbReference type="PROSITE" id="PS51640">
    <property type="entry name" value="MRG"/>
    <property type="match status" value="1"/>
</dbReference>
<sequence>MFLYNYDIEIAWGADKITVSYGDDVNCSHLNALLLSCQMITDYFNMSLGKLLLYPPEREQYQSELLRQRLLNLNGADGNNKQPHLGSAVLPDNTVPVRHSSVYGLPHLLRLFKWFGEKFGDLPQDSDPILALKIMTSEFITFLEENREKYFSVRRDYEPQE</sequence>
<name>A0A2G9UG75_TELCI</name>
<dbReference type="OrthoDB" id="124855at2759"/>
<evidence type="ECO:0000259" key="6">
    <source>
        <dbReference type="Pfam" id="PF05712"/>
    </source>
</evidence>
<proteinExistence type="predicted"/>
<dbReference type="Gene3D" id="1.10.274.30">
    <property type="entry name" value="MRG domain"/>
    <property type="match status" value="1"/>
</dbReference>
<organism evidence="7 8">
    <name type="scientific">Teladorsagia circumcincta</name>
    <name type="common">Brown stomach worm</name>
    <name type="synonym">Ostertagia circumcincta</name>
    <dbReference type="NCBI Taxonomy" id="45464"/>
    <lineage>
        <taxon>Eukaryota</taxon>
        <taxon>Metazoa</taxon>
        <taxon>Ecdysozoa</taxon>
        <taxon>Nematoda</taxon>
        <taxon>Chromadorea</taxon>
        <taxon>Rhabditida</taxon>
        <taxon>Rhabditina</taxon>
        <taxon>Rhabditomorpha</taxon>
        <taxon>Strongyloidea</taxon>
        <taxon>Trichostrongylidae</taxon>
        <taxon>Teladorsagia</taxon>
    </lineage>
</organism>
<evidence type="ECO:0000313" key="7">
    <source>
        <dbReference type="EMBL" id="PIO68732.1"/>
    </source>
</evidence>
<dbReference type="Pfam" id="PF05712">
    <property type="entry name" value="MRG"/>
    <property type="match status" value="1"/>
</dbReference>
<dbReference type="GO" id="GO:0006355">
    <property type="term" value="P:regulation of DNA-templated transcription"/>
    <property type="evidence" value="ECO:0007669"/>
    <property type="project" value="InterPro"/>
</dbReference>
<feature type="domain" description="MRG" evidence="6">
    <location>
        <begin position="31"/>
        <end position="158"/>
    </location>
</feature>